<dbReference type="FunFam" id="3.40.50.620:FF:000114">
    <property type="entry name" value="Pantothenate synthetase"/>
    <property type="match status" value="1"/>
</dbReference>
<comment type="similarity">
    <text evidence="3 15">Belongs to the pantothenate synthetase family.</text>
</comment>
<dbReference type="InterPro" id="IPR003721">
    <property type="entry name" value="Pantoate_ligase"/>
</dbReference>
<keyword evidence="10 15" id="KW-0067">ATP-binding</keyword>
<feature type="binding site" evidence="15">
    <location>
        <position position="79"/>
    </location>
    <ligand>
        <name>beta-alanine</name>
        <dbReference type="ChEBI" id="CHEBI:57966"/>
    </ligand>
</feature>
<feature type="active site" description="Proton donor" evidence="15">
    <location>
        <position position="52"/>
    </location>
</feature>
<comment type="function">
    <text evidence="13 15">Catalyzes the condensation of pantoate with beta-alanine in an ATP-dependent reaction via a pantoyl-adenylate intermediate.</text>
</comment>
<dbReference type="GO" id="GO:0005829">
    <property type="term" value="C:cytosol"/>
    <property type="evidence" value="ECO:0007669"/>
    <property type="project" value="TreeGrafter"/>
</dbReference>
<feature type="binding site" evidence="15">
    <location>
        <begin position="45"/>
        <end position="52"/>
    </location>
    <ligand>
        <name>ATP</name>
        <dbReference type="ChEBI" id="CHEBI:30616"/>
    </ligand>
</feature>
<feature type="binding site" evidence="15">
    <location>
        <position position="195"/>
    </location>
    <ligand>
        <name>ATP</name>
        <dbReference type="ChEBI" id="CHEBI:30616"/>
    </ligand>
</feature>
<dbReference type="InterPro" id="IPR014729">
    <property type="entry name" value="Rossmann-like_a/b/a_fold"/>
</dbReference>
<dbReference type="EC" id="6.3.2.1" evidence="4 15"/>
<dbReference type="Gene3D" id="3.40.50.620">
    <property type="entry name" value="HUPs"/>
    <property type="match status" value="1"/>
</dbReference>
<feature type="binding site" evidence="15">
    <location>
        <begin position="166"/>
        <end position="169"/>
    </location>
    <ligand>
        <name>ATP</name>
        <dbReference type="ChEBI" id="CHEBI:30616"/>
    </ligand>
</feature>
<evidence type="ECO:0000256" key="4">
    <source>
        <dbReference type="ARBA" id="ARBA00012219"/>
    </source>
</evidence>
<dbReference type="GO" id="GO:0015940">
    <property type="term" value="P:pantothenate biosynthetic process"/>
    <property type="evidence" value="ECO:0007669"/>
    <property type="project" value="UniProtKB-UniRule"/>
</dbReference>
<comment type="pathway">
    <text evidence="2 15">Cofactor biosynthesis; (R)-pantothenate biosynthesis; (R)-pantothenate from (R)-pantoate and beta-alanine: step 1/1.</text>
</comment>
<comment type="subunit">
    <text evidence="15">Homodimer.</text>
</comment>
<evidence type="ECO:0000256" key="2">
    <source>
        <dbReference type="ARBA" id="ARBA00004990"/>
    </source>
</evidence>
<sequence length="303" mass="32025">MRAGGTPVAGSDVRRPVLARTRAELTDALEACRARGGRVGLVATMGALHAGHVSLVRKAHEVRAVEDAVVVSIFVNPLQFGPEEDLASYPRSLDADLEVCAAERVDVVFAPGSAEMYPEGEPLVTVEPGPLGEILEGRVRPTHFRGVLTVVAKLFGSVRPDFAVFGEKDYQQLVLIRQMAVDLAMQVEVMAGETVREIGGLALSSRNEYLDDDQRALARALWQALRAGADAADRGAEDVLAAARGVLAEATALELDYLELTSPALGAPPASGAARLLVAARVGPVRLIDNTGIVLGRPADQPD</sequence>
<dbReference type="AlphaFoldDB" id="A0A6J4MDG1"/>
<evidence type="ECO:0000256" key="9">
    <source>
        <dbReference type="ARBA" id="ARBA00022741"/>
    </source>
</evidence>
<evidence type="ECO:0000256" key="14">
    <source>
        <dbReference type="ARBA" id="ARBA00077433"/>
    </source>
</evidence>
<dbReference type="GO" id="GO:0004592">
    <property type="term" value="F:pantoate-beta-alanine ligase activity"/>
    <property type="evidence" value="ECO:0007669"/>
    <property type="project" value="UniProtKB-UniRule"/>
</dbReference>
<evidence type="ECO:0000256" key="10">
    <source>
        <dbReference type="ARBA" id="ARBA00022840"/>
    </source>
</evidence>
<dbReference type="HAMAP" id="MF_00158">
    <property type="entry name" value="PanC"/>
    <property type="match status" value="1"/>
</dbReference>
<proteinExistence type="inferred from homology"/>
<feature type="binding site" evidence="15">
    <location>
        <position position="172"/>
    </location>
    <ligand>
        <name>(R)-pantoate</name>
        <dbReference type="ChEBI" id="CHEBI:15980"/>
    </ligand>
</feature>
<dbReference type="EMBL" id="CADCUJ010000078">
    <property type="protein sequence ID" value="CAA9355330.1"/>
    <property type="molecule type" value="Genomic_DNA"/>
</dbReference>
<reference evidence="16" key="1">
    <citation type="submission" date="2020-02" db="EMBL/GenBank/DDBJ databases">
        <authorList>
            <person name="Meier V. D."/>
        </authorList>
    </citation>
    <scope>NUCLEOTIDE SEQUENCE</scope>
    <source>
        <strain evidence="16">AVDCRST_MAG72</strain>
    </source>
</reference>
<dbReference type="CDD" id="cd00560">
    <property type="entry name" value="PanC"/>
    <property type="match status" value="1"/>
</dbReference>
<dbReference type="Gene3D" id="3.30.1300.10">
    <property type="entry name" value="Pantoate-beta-alanine ligase, C-terminal domain"/>
    <property type="match status" value="1"/>
</dbReference>
<dbReference type="SUPFAM" id="SSF52374">
    <property type="entry name" value="Nucleotidylyl transferase"/>
    <property type="match status" value="1"/>
</dbReference>
<feature type="binding site" evidence="15">
    <location>
        <position position="79"/>
    </location>
    <ligand>
        <name>(R)-pantoate</name>
        <dbReference type="ChEBI" id="CHEBI:15980"/>
    </ligand>
</feature>
<organism evidence="16">
    <name type="scientific">uncultured Nocardioidaceae bacterium</name>
    <dbReference type="NCBI Taxonomy" id="253824"/>
    <lineage>
        <taxon>Bacteria</taxon>
        <taxon>Bacillati</taxon>
        <taxon>Actinomycetota</taxon>
        <taxon>Actinomycetes</taxon>
        <taxon>Propionibacteriales</taxon>
        <taxon>Nocardioidaceae</taxon>
        <taxon>environmental samples</taxon>
    </lineage>
</organism>
<gene>
    <name evidence="15" type="primary">panC</name>
    <name evidence="16" type="ORF">AVDCRST_MAG72-1751</name>
</gene>
<feature type="binding site" evidence="15">
    <location>
        <begin position="203"/>
        <end position="206"/>
    </location>
    <ligand>
        <name>ATP</name>
        <dbReference type="ChEBI" id="CHEBI:30616"/>
    </ligand>
</feature>
<dbReference type="PANTHER" id="PTHR21299">
    <property type="entry name" value="CYTIDYLATE KINASE/PANTOATE-BETA-ALANINE LIGASE"/>
    <property type="match status" value="1"/>
</dbReference>
<comment type="subcellular location">
    <subcellularLocation>
        <location evidence="1 15">Cytoplasm</location>
    </subcellularLocation>
</comment>
<evidence type="ECO:0000256" key="6">
    <source>
        <dbReference type="ARBA" id="ARBA00022490"/>
    </source>
</evidence>
<accession>A0A6J4MDG1</accession>
<evidence type="ECO:0000256" key="1">
    <source>
        <dbReference type="ARBA" id="ARBA00004496"/>
    </source>
</evidence>
<protein>
    <recommendedName>
        <fullName evidence="5 15">Pantothenate synthetase</fullName>
        <shortName evidence="15">PS</shortName>
        <ecNumber evidence="4 15">6.3.2.1</ecNumber>
    </recommendedName>
    <alternativeName>
        <fullName evidence="14 15">Pantoate--beta-alanine ligase</fullName>
    </alternativeName>
    <alternativeName>
        <fullName evidence="11 15">Pantoate-activating enzyme</fullName>
    </alternativeName>
</protein>
<dbReference type="UniPathway" id="UPA00028">
    <property type="reaction ID" value="UER00005"/>
</dbReference>
<dbReference type="GO" id="GO:0005524">
    <property type="term" value="F:ATP binding"/>
    <property type="evidence" value="ECO:0007669"/>
    <property type="project" value="UniProtKB-KW"/>
</dbReference>
<dbReference type="Pfam" id="PF02569">
    <property type="entry name" value="Pantoate_ligase"/>
    <property type="match status" value="1"/>
</dbReference>
<dbReference type="NCBIfam" id="TIGR00018">
    <property type="entry name" value="panC"/>
    <property type="match status" value="1"/>
</dbReference>
<name>A0A6J4MDG1_9ACTN</name>
<keyword evidence="7 15" id="KW-0436">Ligase</keyword>
<evidence type="ECO:0000256" key="5">
    <source>
        <dbReference type="ARBA" id="ARBA00014155"/>
    </source>
</evidence>
<evidence type="ECO:0000313" key="16">
    <source>
        <dbReference type="EMBL" id="CAA9355330.1"/>
    </source>
</evidence>
<comment type="catalytic activity">
    <reaction evidence="12 15">
        <text>(R)-pantoate + beta-alanine + ATP = (R)-pantothenate + AMP + diphosphate + H(+)</text>
        <dbReference type="Rhea" id="RHEA:10912"/>
        <dbReference type="ChEBI" id="CHEBI:15378"/>
        <dbReference type="ChEBI" id="CHEBI:15980"/>
        <dbReference type="ChEBI" id="CHEBI:29032"/>
        <dbReference type="ChEBI" id="CHEBI:30616"/>
        <dbReference type="ChEBI" id="CHEBI:33019"/>
        <dbReference type="ChEBI" id="CHEBI:57966"/>
        <dbReference type="ChEBI" id="CHEBI:456215"/>
        <dbReference type="EC" id="6.3.2.1"/>
    </reaction>
</comment>
<comment type="miscellaneous">
    <text evidence="15">The reaction proceeds by a bi uni uni bi ping pong mechanism.</text>
</comment>
<evidence type="ECO:0000256" key="15">
    <source>
        <dbReference type="HAMAP-Rule" id="MF_00158"/>
    </source>
</evidence>
<dbReference type="InterPro" id="IPR042176">
    <property type="entry name" value="Pantoate_ligase_C"/>
</dbReference>
<keyword evidence="9 15" id="KW-0547">Nucleotide-binding</keyword>
<evidence type="ECO:0000256" key="8">
    <source>
        <dbReference type="ARBA" id="ARBA00022655"/>
    </source>
</evidence>
<evidence type="ECO:0000256" key="11">
    <source>
        <dbReference type="ARBA" id="ARBA00032806"/>
    </source>
</evidence>
<dbReference type="PANTHER" id="PTHR21299:SF1">
    <property type="entry name" value="PANTOATE--BETA-ALANINE LIGASE"/>
    <property type="match status" value="1"/>
</dbReference>
<keyword evidence="8 15" id="KW-0566">Pantothenate biosynthesis</keyword>
<keyword evidence="6 15" id="KW-0963">Cytoplasm</keyword>
<evidence type="ECO:0000256" key="3">
    <source>
        <dbReference type="ARBA" id="ARBA00009256"/>
    </source>
</evidence>
<evidence type="ECO:0000256" key="7">
    <source>
        <dbReference type="ARBA" id="ARBA00022598"/>
    </source>
</evidence>
<evidence type="ECO:0000256" key="13">
    <source>
        <dbReference type="ARBA" id="ARBA00055042"/>
    </source>
</evidence>
<evidence type="ECO:0000256" key="12">
    <source>
        <dbReference type="ARBA" id="ARBA00048258"/>
    </source>
</evidence>